<evidence type="ECO:0000256" key="2">
    <source>
        <dbReference type="ARBA" id="ARBA00022801"/>
    </source>
</evidence>
<dbReference type="GeneID" id="14908426"/>
<keyword evidence="2 4" id="KW-0378">Hydrolase</keyword>
<name>G0QRA2_ICHMU</name>
<comment type="similarity">
    <text evidence="4">Belongs to the PPP phosphatase family.</text>
</comment>
<dbReference type="PANTHER" id="PTHR45619">
    <property type="entry name" value="SERINE/THREONINE-PROTEIN PHOSPHATASE PP2A-RELATED"/>
    <property type="match status" value="1"/>
</dbReference>
<protein>
    <recommendedName>
        <fullName evidence="4">Serine/threonine-protein phosphatase</fullName>
        <ecNumber evidence="4">3.1.3.16</ecNumber>
    </recommendedName>
</protein>
<dbReference type="AlphaFoldDB" id="G0QRA2"/>
<dbReference type="InterPro" id="IPR047129">
    <property type="entry name" value="PPA2-like"/>
</dbReference>
<evidence type="ECO:0000256" key="1">
    <source>
        <dbReference type="ARBA" id="ARBA00022723"/>
    </source>
</evidence>
<evidence type="ECO:0000259" key="5">
    <source>
        <dbReference type="PROSITE" id="PS50275"/>
    </source>
</evidence>
<dbReference type="InterPro" id="IPR029052">
    <property type="entry name" value="Metallo-depent_PP-like"/>
</dbReference>
<evidence type="ECO:0000256" key="4">
    <source>
        <dbReference type="RuleBase" id="RU004273"/>
    </source>
</evidence>
<dbReference type="PRINTS" id="PR00114">
    <property type="entry name" value="STPHPHTASE"/>
</dbReference>
<dbReference type="SMART" id="SM00156">
    <property type="entry name" value="PP2Ac"/>
    <property type="match status" value="1"/>
</dbReference>
<dbReference type="OrthoDB" id="1930084at2759"/>
<dbReference type="Proteomes" id="UP000008983">
    <property type="component" value="Unassembled WGS sequence"/>
</dbReference>
<dbReference type="InterPro" id="IPR006186">
    <property type="entry name" value="Ser/Thr-sp_prot-phosphatase"/>
</dbReference>
<dbReference type="EMBL" id="GL983744">
    <property type="protein sequence ID" value="EGR32254.1"/>
    <property type="molecule type" value="Genomic_DNA"/>
</dbReference>
<evidence type="ECO:0000256" key="3">
    <source>
        <dbReference type="ARBA" id="ARBA00023211"/>
    </source>
</evidence>
<evidence type="ECO:0000313" key="7">
    <source>
        <dbReference type="Proteomes" id="UP000008983"/>
    </source>
</evidence>
<dbReference type="Pfam" id="PF00149">
    <property type="entry name" value="Metallophos"/>
    <property type="match status" value="1"/>
</dbReference>
<reference evidence="6 7" key="1">
    <citation type="submission" date="2011-07" db="EMBL/GenBank/DDBJ databases">
        <authorList>
            <person name="Coyne R."/>
            <person name="Brami D."/>
            <person name="Johnson J."/>
            <person name="Hostetler J."/>
            <person name="Hannick L."/>
            <person name="Clark T."/>
            <person name="Cassidy-Hanley D."/>
            <person name="Inman J."/>
        </authorList>
    </citation>
    <scope>NUCLEOTIDE SEQUENCE [LARGE SCALE GENOMIC DNA]</scope>
    <source>
        <strain evidence="6 7">G5</strain>
    </source>
</reference>
<accession>G0QRA2</accession>
<dbReference type="eggNOG" id="KOG0371">
    <property type="taxonomic scope" value="Eukaryota"/>
</dbReference>
<dbReference type="RefSeq" id="XP_004035740.1">
    <property type="nucleotide sequence ID" value="XM_004035692.1"/>
</dbReference>
<dbReference type="PROSITE" id="PS50275">
    <property type="entry name" value="SAC"/>
    <property type="match status" value="1"/>
</dbReference>
<dbReference type="Gene3D" id="3.60.21.10">
    <property type="match status" value="1"/>
</dbReference>
<dbReference type="PROSITE" id="PS00125">
    <property type="entry name" value="SER_THR_PHOSPHATASE"/>
    <property type="match status" value="1"/>
</dbReference>
<sequence length="340" mass="39637">MRFISRGSDEDGNVSNACENKKNHELNLGLYYENLVLKYNIEESQKINFLWHDFHYEGAQQIHQIIDKIKASLDEIHYFKLNSGDKQKGILRVNCLDCLDRANVTQCVFAKTGQRTIYEYVKKVKLLPEKEIKILCEQLKDILKNEQNVLPVKVPVVVCGDIHGQFYDLLELFKIAGNCPETNYLFMGDYVDRGYHSVECITLLFLLKLRYKDRIIILRGNHESRQITQSYGFYDECMRKYATYNIWNYFTDAFMFLPLTAMIESHFFCLHGGLSPFIDSLDHIRQIERIQDVPSEGPMCDLLWSDPDERSGWGVSPRGAGYTFGQDISEQFNHRILINP</sequence>
<dbReference type="EC" id="3.1.3.16" evidence="4"/>
<dbReference type="STRING" id="857967.G0QRA2"/>
<organism evidence="6 7">
    <name type="scientific">Ichthyophthirius multifiliis</name>
    <name type="common">White spot disease agent</name>
    <name type="synonym">Ich</name>
    <dbReference type="NCBI Taxonomy" id="5932"/>
    <lineage>
        <taxon>Eukaryota</taxon>
        <taxon>Sar</taxon>
        <taxon>Alveolata</taxon>
        <taxon>Ciliophora</taxon>
        <taxon>Intramacronucleata</taxon>
        <taxon>Oligohymenophorea</taxon>
        <taxon>Hymenostomatida</taxon>
        <taxon>Ophryoglenina</taxon>
        <taxon>Ichthyophthirius</taxon>
    </lineage>
</organism>
<keyword evidence="3" id="KW-0464">Manganese</keyword>
<proteinExistence type="inferred from homology"/>
<dbReference type="InterPro" id="IPR004843">
    <property type="entry name" value="Calcineurin-like_PHP"/>
</dbReference>
<feature type="domain" description="SAC" evidence="5">
    <location>
        <begin position="87"/>
        <end position="111"/>
    </location>
</feature>
<dbReference type="GO" id="GO:0004722">
    <property type="term" value="F:protein serine/threonine phosphatase activity"/>
    <property type="evidence" value="ECO:0007669"/>
    <property type="project" value="UniProtKB-EC"/>
</dbReference>
<dbReference type="SUPFAM" id="SSF56300">
    <property type="entry name" value="Metallo-dependent phosphatases"/>
    <property type="match status" value="1"/>
</dbReference>
<dbReference type="OMA" id="YRCENQA"/>
<dbReference type="GO" id="GO:0046872">
    <property type="term" value="F:metal ion binding"/>
    <property type="evidence" value="ECO:0007669"/>
    <property type="project" value="UniProtKB-KW"/>
</dbReference>
<comment type="catalytic activity">
    <reaction evidence="4">
        <text>O-phospho-L-threonyl-[protein] + H2O = L-threonyl-[protein] + phosphate</text>
        <dbReference type="Rhea" id="RHEA:47004"/>
        <dbReference type="Rhea" id="RHEA-COMP:11060"/>
        <dbReference type="Rhea" id="RHEA-COMP:11605"/>
        <dbReference type="ChEBI" id="CHEBI:15377"/>
        <dbReference type="ChEBI" id="CHEBI:30013"/>
        <dbReference type="ChEBI" id="CHEBI:43474"/>
        <dbReference type="ChEBI" id="CHEBI:61977"/>
        <dbReference type="EC" id="3.1.3.16"/>
    </reaction>
</comment>
<dbReference type="InParanoid" id="G0QRA2"/>
<evidence type="ECO:0000313" key="6">
    <source>
        <dbReference type="EMBL" id="EGR32254.1"/>
    </source>
</evidence>
<keyword evidence="1" id="KW-0479">Metal-binding</keyword>
<gene>
    <name evidence="6" type="ORF">IMG5_091030</name>
</gene>
<dbReference type="InterPro" id="IPR002013">
    <property type="entry name" value="SAC_dom"/>
</dbReference>
<keyword evidence="7" id="KW-1185">Reference proteome</keyword>